<keyword evidence="1" id="KW-0802">TPR repeat</keyword>
<dbReference type="RefSeq" id="WP_008483353.1">
    <property type="nucleotide sequence ID" value="NZ_AMRI01000005.1"/>
</dbReference>
<dbReference type="SMART" id="SM00028">
    <property type="entry name" value="TPR"/>
    <property type="match status" value="5"/>
</dbReference>
<dbReference type="EMBL" id="AMRI01000005">
    <property type="protein sequence ID" value="EKE76246.1"/>
    <property type="molecule type" value="Genomic_DNA"/>
</dbReference>
<evidence type="ECO:0000256" key="1">
    <source>
        <dbReference type="PROSITE-ProRule" id="PRU00339"/>
    </source>
</evidence>
<dbReference type="GO" id="GO:0006493">
    <property type="term" value="P:protein O-linked glycosylation"/>
    <property type="evidence" value="ECO:0007669"/>
    <property type="project" value="InterPro"/>
</dbReference>
<reference evidence="2 3" key="1">
    <citation type="journal article" date="2012" name="J. Bacteriol.">
        <title>Genome Sequence of Gallaecimonas xiamenensis Type Strain 3-C-1.</title>
        <authorList>
            <person name="Lai Q."/>
            <person name="Wang L."/>
            <person name="Wang W."/>
            <person name="Shao Z."/>
        </authorList>
    </citation>
    <scope>NUCLEOTIDE SEQUENCE [LARGE SCALE GENOMIC DNA]</scope>
    <source>
        <strain evidence="2 3">3-C-1</strain>
    </source>
</reference>
<feature type="repeat" description="TPR" evidence="1">
    <location>
        <begin position="228"/>
        <end position="261"/>
    </location>
</feature>
<gene>
    <name evidence="2" type="ORF">B3C1_05040</name>
</gene>
<dbReference type="STRING" id="745411.B3C1_05040"/>
<dbReference type="InterPro" id="IPR037919">
    <property type="entry name" value="OGT"/>
</dbReference>
<dbReference type="Pfam" id="PF14559">
    <property type="entry name" value="TPR_19"/>
    <property type="match status" value="1"/>
</dbReference>
<dbReference type="PANTHER" id="PTHR44366">
    <property type="entry name" value="UDP-N-ACETYLGLUCOSAMINE--PEPTIDE N-ACETYLGLUCOSAMINYLTRANSFERASE 110 KDA SUBUNIT"/>
    <property type="match status" value="1"/>
</dbReference>
<comment type="caution">
    <text evidence="2">The sequence shown here is derived from an EMBL/GenBank/DDBJ whole genome shotgun (WGS) entry which is preliminary data.</text>
</comment>
<dbReference type="Pfam" id="PF13181">
    <property type="entry name" value="TPR_8"/>
    <property type="match status" value="1"/>
</dbReference>
<proteinExistence type="predicted"/>
<evidence type="ECO:0000313" key="3">
    <source>
        <dbReference type="Proteomes" id="UP000006755"/>
    </source>
</evidence>
<dbReference type="AlphaFoldDB" id="K2J062"/>
<dbReference type="Proteomes" id="UP000006755">
    <property type="component" value="Unassembled WGS sequence"/>
</dbReference>
<protein>
    <submittedName>
        <fullName evidence="2">Uncharacterized protein</fullName>
    </submittedName>
</protein>
<dbReference type="InterPro" id="IPR019734">
    <property type="entry name" value="TPR_rpt"/>
</dbReference>
<organism evidence="2 3">
    <name type="scientific">Gallaecimonas xiamenensis 3-C-1</name>
    <dbReference type="NCBI Taxonomy" id="745411"/>
    <lineage>
        <taxon>Bacteria</taxon>
        <taxon>Pseudomonadati</taxon>
        <taxon>Pseudomonadota</taxon>
        <taxon>Gammaproteobacteria</taxon>
        <taxon>Enterobacterales</taxon>
        <taxon>Gallaecimonadaceae</taxon>
        <taxon>Gallaecimonas</taxon>
    </lineage>
</organism>
<dbReference type="InterPro" id="IPR011990">
    <property type="entry name" value="TPR-like_helical_dom_sf"/>
</dbReference>
<accession>K2J062</accession>
<evidence type="ECO:0000313" key="2">
    <source>
        <dbReference type="EMBL" id="EKE76246.1"/>
    </source>
</evidence>
<dbReference type="Gene3D" id="1.25.40.10">
    <property type="entry name" value="Tetratricopeptide repeat domain"/>
    <property type="match status" value="1"/>
</dbReference>
<dbReference type="SUPFAM" id="SSF48452">
    <property type="entry name" value="TPR-like"/>
    <property type="match status" value="1"/>
</dbReference>
<sequence>MRLWLLLVLALNGCQSAPEPRPTEAPPQYWQDAHFNDKPQLLSPDALFEVTDEMAALLQGIRPVRNKNERLNQLIEWLFERNTLPIRYNAEMTVAPKEVMVYRQGNCLSLSVFTAIMARHWELEAQLQRVSIPPRWSRSGDLITLSQHVNIRVKTGEMGANVLADAAYRIVDFQRGYGRYAFRTKPISDEVAASFFYHNIAANWLIEGKLDQSYWAVKKALELAPGEMDSWNLLGLVYRRKGLMKEAESVYRYVIGIDNKDPSVWQNLAVLYNLEGRQQEANDAKHRADALMPENPFDYIDQGEQALAVAQVAKAKALFERALRIDDINEEALWGMAKAYRRLGQDDLARKMIDRAIALASTPDMERQMRQWQQANL</sequence>
<dbReference type="PROSITE" id="PS50005">
    <property type="entry name" value="TPR"/>
    <property type="match status" value="1"/>
</dbReference>
<name>K2J062_9GAMM</name>
<dbReference type="GO" id="GO:0097363">
    <property type="term" value="F:protein O-acetylglucosaminyltransferase activity"/>
    <property type="evidence" value="ECO:0007669"/>
    <property type="project" value="TreeGrafter"/>
</dbReference>
<dbReference type="PANTHER" id="PTHR44366:SF1">
    <property type="entry name" value="UDP-N-ACETYLGLUCOSAMINE--PEPTIDE N-ACETYLGLUCOSAMINYLTRANSFERASE 110 KDA SUBUNIT"/>
    <property type="match status" value="1"/>
</dbReference>
<dbReference type="eggNOG" id="COG0457">
    <property type="taxonomic scope" value="Bacteria"/>
</dbReference>
<keyword evidence="3" id="KW-1185">Reference proteome</keyword>